<comment type="caution">
    <text evidence="6">The sequence shown here is derived from an EMBL/GenBank/DDBJ whole genome shotgun (WGS) entry which is preliminary data.</text>
</comment>
<dbReference type="FunFam" id="3.40.50.300:FF:000425">
    <property type="entry name" value="Probable ABC transporter, ATP-binding subunit"/>
    <property type="match status" value="1"/>
</dbReference>
<dbReference type="Gene3D" id="3.40.50.300">
    <property type="entry name" value="P-loop containing nucleotide triphosphate hydrolases"/>
    <property type="match status" value="1"/>
</dbReference>
<dbReference type="Proteomes" id="UP000324611">
    <property type="component" value="Unassembled WGS sequence"/>
</dbReference>
<comment type="similarity">
    <text evidence="1">Belongs to the ABC transporter superfamily.</text>
</comment>
<dbReference type="InterPro" id="IPR003593">
    <property type="entry name" value="AAA+_ATPase"/>
</dbReference>
<dbReference type="InterPro" id="IPR003439">
    <property type="entry name" value="ABC_transporter-like_ATP-bd"/>
</dbReference>
<keyword evidence="3" id="KW-0547">Nucleotide-binding</keyword>
<dbReference type="RefSeq" id="WP_149839736.1">
    <property type="nucleotide sequence ID" value="NZ_VUOC01000004.1"/>
</dbReference>
<dbReference type="AlphaFoldDB" id="A0A5B2VJ54"/>
<dbReference type="GO" id="GO:0016887">
    <property type="term" value="F:ATP hydrolysis activity"/>
    <property type="evidence" value="ECO:0007669"/>
    <property type="project" value="InterPro"/>
</dbReference>
<keyword evidence="7" id="KW-1185">Reference proteome</keyword>
<feature type="domain" description="ABC transporter" evidence="5">
    <location>
        <begin position="2"/>
        <end position="237"/>
    </location>
</feature>
<evidence type="ECO:0000256" key="1">
    <source>
        <dbReference type="ARBA" id="ARBA00005417"/>
    </source>
</evidence>
<dbReference type="SUPFAM" id="SSF52540">
    <property type="entry name" value="P-loop containing nucleoside triphosphate hydrolases"/>
    <property type="match status" value="1"/>
</dbReference>
<dbReference type="EMBL" id="VUOC01000004">
    <property type="protein sequence ID" value="KAA2238556.1"/>
    <property type="molecule type" value="Genomic_DNA"/>
</dbReference>
<organism evidence="6 7">
    <name type="scientific">Chitinophaga agrisoli</name>
    <dbReference type="NCBI Taxonomy" id="2607653"/>
    <lineage>
        <taxon>Bacteria</taxon>
        <taxon>Pseudomonadati</taxon>
        <taxon>Bacteroidota</taxon>
        <taxon>Chitinophagia</taxon>
        <taxon>Chitinophagales</taxon>
        <taxon>Chitinophagaceae</taxon>
        <taxon>Chitinophaga</taxon>
    </lineage>
</organism>
<keyword evidence="2" id="KW-0813">Transport</keyword>
<evidence type="ECO:0000313" key="7">
    <source>
        <dbReference type="Proteomes" id="UP000324611"/>
    </source>
</evidence>
<dbReference type="InterPro" id="IPR027417">
    <property type="entry name" value="P-loop_NTPase"/>
</dbReference>
<dbReference type="GO" id="GO:0015697">
    <property type="term" value="P:quaternary ammonium group transport"/>
    <property type="evidence" value="ECO:0007669"/>
    <property type="project" value="UniProtKB-ARBA"/>
</dbReference>
<protein>
    <submittedName>
        <fullName evidence="6">ABC transporter ATP-binding protein</fullName>
    </submittedName>
</protein>
<evidence type="ECO:0000313" key="6">
    <source>
        <dbReference type="EMBL" id="KAA2238556.1"/>
    </source>
</evidence>
<gene>
    <name evidence="6" type="ORF">F0L74_20240</name>
</gene>
<name>A0A5B2VJ54_9BACT</name>
<sequence length="329" mass="36750">MIKLEHVYKYFSQNRPAVSDVSLEVQPGETLVLLGTSGSGKTTTLRMINRLVEPSEGNILVNGKRIQDQSPEDLRRGIGYVLQENGLFPHYTVAENIAVVPNLLGWDKTRITERVDVLMEKLHLPPAEYRQKYPRQLSGGQQQRVGLARALAADPPVLLMDEPFGALDPVTRASVRKEFRTLDELAHKTVIIVTHDVQEAFELGTRIGLMDDGKLQQIGAPAELLFRPANDFVTAFFRDQRLSLELKTLTLADIKPYLPPTADTDHYQPHVLPGSTSCWDALEETMHTEGAISVDFRTEVFTMDSRSLMTAITVYKQTALAHGSATKLF</sequence>
<reference evidence="6 7" key="2">
    <citation type="submission" date="2019-09" db="EMBL/GenBank/DDBJ databases">
        <authorList>
            <person name="Jin C."/>
        </authorList>
    </citation>
    <scope>NUCLEOTIDE SEQUENCE [LARGE SCALE GENOMIC DNA]</scope>
    <source>
        <strain evidence="6 7">BN140078</strain>
    </source>
</reference>
<dbReference type="PANTHER" id="PTHR43117">
    <property type="entry name" value="OSMOPROTECTANT IMPORT ATP-BINDING PROTEIN OSMV"/>
    <property type="match status" value="1"/>
</dbReference>
<dbReference type="PANTHER" id="PTHR43117:SF4">
    <property type="entry name" value="OSMOPROTECTANT IMPORT ATP-BINDING PROTEIN OSMV"/>
    <property type="match status" value="1"/>
</dbReference>
<evidence type="ECO:0000256" key="4">
    <source>
        <dbReference type="ARBA" id="ARBA00022840"/>
    </source>
</evidence>
<dbReference type="PROSITE" id="PS50893">
    <property type="entry name" value="ABC_TRANSPORTER_2"/>
    <property type="match status" value="1"/>
</dbReference>
<proteinExistence type="inferred from homology"/>
<accession>A0A5B2VJ54</accession>
<reference evidence="6 7" key="1">
    <citation type="submission" date="2019-09" db="EMBL/GenBank/DDBJ databases">
        <title>Chitinophaga ginsengihumi sp. nov., isolated from soil of ginseng rhizosphere.</title>
        <authorList>
            <person name="Lee J."/>
        </authorList>
    </citation>
    <scope>NUCLEOTIDE SEQUENCE [LARGE SCALE GENOMIC DNA]</scope>
    <source>
        <strain evidence="6 7">BN140078</strain>
    </source>
</reference>
<dbReference type="Pfam" id="PF00005">
    <property type="entry name" value="ABC_tran"/>
    <property type="match status" value="1"/>
</dbReference>
<dbReference type="InterPro" id="IPR017871">
    <property type="entry name" value="ABC_transporter-like_CS"/>
</dbReference>
<evidence type="ECO:0000259" key="5">
    <source>
        <dbReference type="PROSITE" id="PS50893"/>
    </source>
</evidence>
<dbReference type="GO" id="GO:0005524">
    <property type="term" value="F:ATP binding"/>
    <property type="evidence" value="ECO:0007669"/>
    <property type="project" value="UniProtKB-KW"/>
</dbReference>
<dbReference type="SMART" id="SM00382">
    <property type="entry name" value="AAA"/>
    <property type="match status" value="1"/>
</dbReference>
<dbReference type="PROSITE" id="PS00211">
    <property type="entry name" value="ABC_TRANSPORTER_1"/>
    <property type="match status" value="1"/>
</dbReference>
<keyword evidence="4 6" id="KW-0067">ATP-binding</keyword>
<evidence type="ECO:0000256" key="3">
    <source>
        <dbReference type="ARBA" id="ARBA00022741"/>
    </source>
</evidence>
<evidence type="ECO:0000256" key="2">
    <source>
        <dbReference type="ARBA" id="ARBA00022448"/>
    </source>
</evidence>